<keyword evidence="3 9" id="KW-0698">rRNA processing</keyword>
<dbReference type="GO" id="GO:0005737">
    <property type="term" value="C:cytoplasm"/>
    <property type="evidence" value="ECO:0007669"/>
    <property type="project" value="UniProtKB-SubCell"/>
</dbReference>
<feature type="binding site" evidence="9">
    <location>
        <position position="54"/>
    </location>
    <ligand>
        <name>Mg(2+)</name>
        <dbReference type="ChEBI" id="CHEBI:18420"/>
    </ligand>
</feature>
<protein>
    <recommendedName>
        <fullName evidence="9">Ribonuclease 3</fullName>
        <ecNumber evidence="9">3.1.26.3</ecNumber>
    </recommendedName>
    <alternativeName>
        <fullName evidence="9">Ribonuclease III</fullName>
        <shortName evidence="9">RNase III</shortName>
    </alternativeName>
</protein>
<keyword evidence="9" id="KW-0963">Cytoplasm</keyword>
<evidence type="ECO:0000313" key="13">
    <source>
        <dbReference type="Proteomes" id="UP000228635"/>
    </source>
</evidence>
<keyword evidence="7 9" id="KW-0378">Hydrolase</keyword>
<dbReference type="HAMAP" id="MF_00104">
    <property type="entry name" value="RNase_III"/>
    <property type="match status" value="1"/>
</dbReference>
<dbReference type="SMART" id="SM00535">
    <property type="entry name" value="RIBOc"/>
    <property type="match status" value="1"/>
</dbReference>
<evidence type="ECO:0000256" key="5">
    <source>
        <dbReference type="ARBA" id="ARBA00022722"/>
    </source>
</evidence>
<dbReference type="InterPro" id="IPR011907">
    <property type="entry name" value="RNase_III"/>
</dbReference>
<feature type="active site" evidence="9">
    <location>
        <position position="130"/>
    </location>
</feature>
<feature type="binding site" evidence="9">
    <location>
        <position position="130"/>
    </location>
    <ligand>
        <name>Mg(2+)</name>
        <dbReference type="ChEBI" id="CHEBI:18420"/>
    </ligand>
</feature>
<dbReference type="SUPFAM" id="SSF69065">
    <property type="entry name" value="RNase III domain-like"/>
    <property type="match status" value="1"/>
</dbReference>
<dbReference type="PROSITE" id="PS50137">
    <property type="entry name" value="DS_RBD"/>
    <property type="match status" value="1"/>
</dbReference>
<dbReference type="EMBL" id="PFBA01000035">
    <property type="protein sequence ID" value="PIT92029.1"/>
    <property type="molecule type" value="Genomic_DNA"/>
</dbReference>
<evidence type="ECO:0000256" key="4">
    <source>
        <dbReference type="ARBA" id="ARBA00022664"/>
    </source>
</evidence>
<comment type="similarity">
    <text evidence="2">Belongs to the ribonuclease III family.</text>
</comment>
<evidence type="ECO:0000256" key="6">
    <source>
        <dbReference type="ARBA" id="ARBA00022759"/>
    </source>
</evidence>
<dbReference type="EC" id="3.1.26.3" evidence="9"/>
<dbReference type="GO" id="GO:0003725">
    <property type="term" value="F:double-stranded RNA binding"/>
    <property type="evidence" value="ECO:0007669"/>
    <property type="project" value="TreeGrafter"/>
</dbReference>
<comment type="caution">
    <text evidence="12">The sequence shown here is derived from an EMBL/GenBank/DDBJ whole genome shotgun (WGS) entry which is preliminary data.</text>
</comment>
<evidence type="ECO:0000256" key="2">
    <source>
        <dbReference type="ARBA" id="ARBA00010183"/>
    </source>
</evidence>
<evidence type="ECO:0000313" key="12">
    <source>
        <dbReference type="EMBL" id="PIT92029.1"/>
    </source>
</evidence>
<dbReference type="SUPFAM" id="SSF54768">
    <property type="entry name" value="dsRNA-binding domain-like"/>
    <property type="match status" value="1"/>
</dbReference>
<dbReference type="GO" id="GO:0010468">
    <property type="term" value="P:regulation of gene expression"/>
    <property type="evidence" value="ECO:0007669"/>
    <property type="project" value="TreeGrafter"/>
</dbReference>
<evidence type="ECO:0000256" key="1">
    <source>
        <dbReference type="ARBA" id="ARBA00000109"/>
    </source>
</evidence>
<organism evidence="12 13">
    <name type="scientific">Candidatus Harrisonbacteria bacterium CG10_big_fil_rev_8_21_14_0_10_42_17</name>
    <dbReference type="NCBI Taxonomy" id="1974584"/>
    <lineage>
        <taxon>Bacteria</taxon>
        <taxon>Candidatus Harrisoniibacteriota</taxon>
    </lineage>
</organism>
<dbReference type="Gene3D" id="1.10.1520.10">
    <property type="entry name" value="Ribonuclease III domain"/>
    <property type="match status" value="1"/>
</dbReference>
<accession>A0A2M6WGV4</accession>
<keyword evidence="9" id="KW-0479">Metal-binding</keyword>
<evidence type="ECO:0000259" key="11">
    <source>
        <dbReference type="PROSITE" id="PS50142"/>
    </source>
</evidence>
<dbReference type="GO" id="GO:0019843">
    <property type="term" value="F:rRNA binding"/>
    <property type="evidence" value="ECO:0007669"/>
    <property type="project" value="UniProtKB-KW"/>
</dbReference>
<keyword evidence="6 9" id="KW-0255">Endonuclease</keyword>
<dbReference type="Pfam" id="PF00035">
    <property type="entry name" value="dsrm"/>
    <property type="match status" value="1"/>
</dbReference>
<evidence type="ECO:0000256" key="3">
    <source>
        <dbReference type="ARBA" id="ARBA00022552"/>
    </source>
</evidence>
<keyword evidence="9" id="KW-0460">Magnesium</keyword>
<dbReference type="GO" id="GO:0008033">
    <property type="term" value="P:tRNA processing"/>
    <property type="evidence" value="ECO:0007669"/>
    <property type="project" value="UniProtKB-KW"/>
</dbReference>
<feature type="active site" evidence="9">
    <location>
        <position position="58"/>
    </location>
</feature>
<evidence type="ECO:0000256" key="9">
    <source>
        <dbReference type="HAMAP-Rule" id="MF_00104"/>
    </source>
</evidence>
<comment type="catalytic activity">
    <reaction evidence="1 9">
        <text>Endonucleolytic cleavage to 5'-phosphomonoester.</text>
        <dbReference type="EC" id="3.1.26.3"/>
    </reaction>
</comment>
<evidence type="ECO:0000259" key="10">
    <source>
        <dbReference type="PROSITE" id="PS50137"/>
    </source>
</evidence>
<dbReference type="GO" id="GO:0046872">
    <property type="term" value="F:metal ion binding"/>
    <property type="evidence" value="ECO:0007669"/>
    <property type="project" value="UniProtKB-KW"/>
</dbReference>
<keyword evidence="8 9" id="KW-0694">RNA-binding</keyword>
<comment type="subunit">
    <text evidence="9">Homodimer.</text>
</comment>
<dbReference type="PROSITE" id="PS00517">
    <property type="entry name" value="RNASE_3_1"/>
    <property type="match status" value="1"/>
</dbReference>
<keyword evidence="5 9" id="KW-0540">Nuclease</keyword>
<dbReference type="Gene3D" id="3.30.160.20">
    <property type="match status" value="1"/>
</dbReference>
<proteinExistence type="inferred from homology"/>
<comment type="function">
    <text evidence="9">Digests double-stranded RNA. Involved in the processing of primary rRNA transcript to yield the immediate precursors to the large and small rRNAs (23S and 16S). Processes some mRNAs, and tRNAs when they are encoded in the rRNA operon. Processes pre-crRNA and tracrRNA of type II CRISPR loci if present in the organism.</text>
</comment>
<dbReference type="InterPro" id="IPR014720">
    <property type="entry name" value="dsRBD_dom"/>
</dbReference>
<dbReference type="CDD" id="cd00593">
    <property type="entry name" value="RIBOc"/>
    <property type="match status" value="1"/>
</dbReference>
<dbReference type="Proteomes" id="UP000228635">
    <property type="component" value="Unassembled WGS sequence"/>
</dbReference>
<dbReference type="InterPro" id="IPR000999">
    <property type="entry name" value="RNase_III_dom"/>
</dbReference>
<comment type="cofactor">
    <cofactor evidence="9">
        <name>Mg(2+)</name>
        <dbReference type="ChEBI" id="CHEBI:18420"/>
    </cofactor>
</comment>
<keyword evidence="9" id="KW-0819">tRNA processing</keyword>
<sequence>MKASFSHTVVEAKEFEKIIGYSFKDKELLREALTHSSYFYENPQKAHRHNERLEFLGDAVLELAVTEELYNRYPNYEEGTLTSLRAALVNYQMMATVAREINLGKFLFLSRGESKDKGRAREVILANAMEAMIGAIYLDANYKTAKKHIVQFVLAHLDEVFKKGLYKDAKSEYQEKTQSEFKITPTYKVLNENGPDHNKEFIVGVFLGHKKTGEGRGFSKQEAEIEAAKSALEKIED</sequence>
<dbReference type="InterPro" id="IPR036389">
    <property type="entry name" value="RNase_III_sf"/>
</dbReference>
<dbReference type="GO" id="GO:0006397">
    <property type="term" value="P:mRNA processing"/>
    <property type="evidence" value="ECO:0007669"/>
    <property type="project" value="UniProtKB-UniRule"/>
</dbReference>
<evidence type="ECO:0000256" key="7">
    <source>
        <dbReference type="ARBA" id="ARBA00022801"/>
    </source>
</evidence>
<dbReference type="AlphaFoldDB" id="A0A2M6WGV4"/>
<dbReference type="FunFam" id="1.10.1520.10:FF:000001">
    <property type="entry name" value="Ribonuclease 3"/>
    <property type="match status" value="1"/>
</dbReference>
<feature type="domain" description="DRBM" evidence="10">
    <location>
        <begin position="168"/>
        <end position="237"/>
    </location>
</feature>
<dbReference type="PANTHER" id="PTHR11207:SF0">
    <property type="entry name" value="RIBONUCLEASE 3"/>
    <property type="match status" value="1"/>
</dbReference>
<dbReference type="NCBIfam" id="TIGR02191">
    <property type="entry name" value="RNaseIII"/>
    <property type="match status" value="1"/>
</dbReference>
<dbReference type="PROSITE" id="PS50142">
    <property type="entry name" value="RNASE_3_2"/>
    <property type="match status" value="1"/>
</dbReference>
<name>A0A2M6WGV4_9BACT</name>
<keyword evidence="9" id="KW-0699">rRNA-binding</keyword>
<dbReference type="PANTHER" id="PTHR11207">
    <property type="entry name" value="RIBONUCLEASE III"/>
    <property type="match status" value="1"/>
</dbReference>
<dbReference type="GO" id="GO:0004525">
    <property type="term" value="F:ribonuclease III activity"/>
    <property type="evidence" value="ECO:0007669"/>
    <property type="project" value="UniProtKB-UniRule"/>
</dbReference>
<keyword evidence="4 9" id="KW-0507">mRNA processing</keyword>
<reference evidence="13" key="1">
    <citation type="submission" date="2017-09" db="EMBL/GenBank/DDBJ databases">
        <title>Depth-based differentiation of microbial function through sediment-hosted aquifers and enrichment of novel symbionts in the deep terrestrial subsurface.</title>
        <authorList>
            <person name="Probst A.J."/>
            <person name="Ladd B."/>
            <person name="Jarett J.K."/>
            <person name="Geller-Mcgrath D.E."/>
            <person name="Sieber C.M.K."/>
            <person name="Emerson J.B."/>
            <person name="Anantharaman K."/>
            <person name="Thomas B.C."/>
            <person name="Malmstrom R."/>
            <person name="Stieglmeier M."/>
            <person name="Klingl A."/>
            <person name="Woyke T."/>
            <person name="Ryan C.M."/>
            <person name="Banfield J.F."/>
        </authorList>
    </citation>
    <scope>NUCLEOTIDE SEQUENCE [LARGE SCALE GENOMIC DNA]</scope>
</reference>
<dbReference type="Pfam" id="PF14622">
    <property type="entry name" value="Ribonucleas_3_3"/>
    <property type="match status" value="1"/>
</dbReference>
<feature type="binding site" evidence="9">
    <location>
        <position position="127"/>
    </location>
    <ligand>
        <name>Mg(2+)</name>
        <dbReference type="ChEBI" id="CHEBI:18420"/>
    </ligand>
</feature>
<comment type="subcellular location">
    <subcellularLocation>
        <location evidence="9">Cytoplasm</location>
    </subcellularLocation>
</comment>
<dbReference type="SMART" id="SM00358">
    <property type="entry name" value="DSRM"/>
    <property type="match status" value="1"/>
</dbReference>
<dbReference type="GO" id="GO:0006364">
    <property type="term" value="P:rRNA processing"/>
    <property type="evidence" value="ECO:0007669"/>
    <property type="project" value="UniProtKB-UniRule"/>
</dbReference>
<gene>
    <name evidence="9 12" type="primary">rnc</name>
    <name evidence="12" type="ORF">COU08_04205</name>
</gene>
<feature type="domain" description="RNase III" evidence="11">
    <location>
        <begin position="12"/>
        <end position="141"/>
    </location>
</feature>
<evidence type="ECO:0000256" key="8">
    <source>
        <dbReference type="ARBA" id="ARBA00022884"/>
    </source>
</evidence>
<dbReference type="CDD" id="cd10845">
    <property type="entry name" value="DSRM_RNAse_III_family"/>
    <property type="match status" value="1"/>
</dbReference>